<accession>A0ABY4SBF8</accession>
<dbReference type="EMBL" id="CP097636">
    <property type="protein sequence ID" value="URI09804.1"/>
    <property type="molecule type" value="Genomic_DNA"/>
</dbReference>
<keyword evidence="1" id="KW-0238">DNA-binding</keyword>
<dbReference type="PANTHER" id="PTHR30528">
    <property type="entry name" value="CYTOPLASMIC PROTEIN"/>
    <property type="match status" value="1"/>
</dbReference>
<dbReference type="GO" id="GO:0003677">
    <property type="term" value="F:DNA binding"/>
    <property type="evidence" value="ECO:0007669"/>
    <property type="project" value="UniProtKB-KW"/>
</dbReference>
<proteinExistence type="predicted"/>
<organism evidence="1 2">
    <name type="scientific">Aquincola tertiaricarbonis</name>
    <dbReference type="NCBI Taxonomy" id="391953"/>
    <lineage>
        <taxon>Bacteria</taxon>
        <taxon>Pseudomonadati</taxon>
        <taxon>Pseudomonadota</taxon>
        <taxon>Betaproteobacteria</taxon>
        <taxon>Burkholderiales</taxon>
        <taxon>Sphaerotilaceae</taxon>
        <taxon>Aquincola</taxon>
    </lineage>
</organism>
<reference evidence="1" key="1">
    <citation type="submission" date="2022-05" db="EMBL/GenBank/DDBJ databases">
        <title>An RpoN-dependent PEP-CTERM gene is involved in floc formation of an Aquincola tertiaricarbonis strain.</title>
        <authorList>
            <person name="Qiu D."/>
            <person name="Xia M."/>
        </authorList>
    </citation>
    <scope>NUCLEOTIDE SEQUENCE</scope>
    <source>
        <strain evidence="1">RN12</strain>
    </source>
</reference>
<gene>
    <name evidence="1" type="ORF">MW290_30125</name>
</gene>
<dbReference type="Proteomes" id="UP001056201">
    <property type="component" value="Chromosome 2"/>
</dbReference>
<dbReference type="PANTHER" id="PTHR30528:SF0">
    <property type="entry name" value="CYTOPLASMIC PROTEIN"/>
    <property type="match status" value="1"/>
</dbReference>
<sequence length="364" mass="41362">MSRAKPVTLSDLRRHAVARTLFRPTTLIDAIRRLGFVQADPIRAPARAQDLTLRHRVRDYRAGDLERRYPRLPVEEDALVNYGFLPREHLALMHPRTARRPWDADTQRRAASVLAFIREQGPSHPKAVQAAFNHGRTTNAWGGQSNAVTHLLDGMHYRGLLRVARREAGVRVYAVAAHADDERSPAERAAALLRLVLDKYAPLPTRSLGQLVSHLGYGAPQLQAELRVALADARRQLPSATIDGLTWLWPADENPRSARHAPADEVRLLAPFDPIVWDRLRLELLWGWAYRFEAYTPAPRRRWGYYALPLLWRDQVVGWANLSLRQGQLLPEVGFIAGQPQDAGFTTAMDEELQRMHQFLAREV</sequence>
<protein>
    <submittedName>
        <fullName evidence="1">Winged helix DNA-binding domain-containing protein</fullName>
    </submittedName>
</protein>
<evidence type="ECO:0000313" key="1">
    <source>
        <dbReference type="EMBL" id="URI09804.1"/>
    </source>
</evidence>
<dbReference type="Pfam" id="PF06224">
    <property type="entry name" value="AlkZ-like"/>
    <property type="match status" value="1"/>
</dbReference>
<dbReference type="InterPro" id="IPR009351">
    <property type="entry name" value="AlkZ-like"/>
</dbReference>
<name>A0ABY4SBF8_AQUTE</name>
<dbReference type="RefSeq" id="WP_250198027.1">
    <property type="nucleotide sequence ID" value="NZ_CP097636.1"/>
</dbReference>
<evidence type="ECO:0000313" key="2">
    <source>
        <dbReference type="Proteomes" id="UP001056201"/>
    </source>
</evidence>
<keyword evidence="2" id="KW-1185">Reference proteome</keyword>